<dbReference type="GO" id="GO:0030246">
    <property type="term" value="F:carbohydrate binding"/>
    <property type="evidence" value="ECO:0007669"/>
    <property type="project" value="UniProtKB-ARBA"/>
</dbReference>
<proteinExistence type="inferred from homology"/>
<comment type="caution">
    <text evidence="6">The sequence shown here is derived from an EMBL/GenBank/DDBJ whole genome shotgun (WGS) entry which is preliminary data.</text>
</comment>
<dbReference type="GO" id="GO:0030313">
    <property type="term" value="C:cell envelope"/>
    <property type="evidence" value="ECO:0007669"/>
    <property type="project" value="UniProtKB-SubCell"/>
</dbReference>
<feature type="domain" description="Periplasmic binding protein" evidence="5">
    <location>
        <begin position="44"/>
        <end position="304"/>
    </location>
</feature>
<feature type="region of interest" description="Disordered" evidence="4">
    <location>
        <begin position="16"/>
        <end position="38"/>
    </location>
</feature>
<dbReference type="SUPFAM" id="SSF53822">
    <property type="entry name" value="Periplasmic binding protein-like I"/>
    <property type="match status" value="1"/>
</dbReference>
<accession>A0A2Y9BHA7</accession>
<dbReference type="InterPro" id="IPR025997">
    <property type="entry name" value="SBP_2_dom"/>
</dbReference>
<keyword evidence="7" id="KW-1185">Reference proteome</keyword>
<dbReference type="EMBL" id="QGDL01000012">
    <property type="protein sequence ID" value="PWJ23797.1"/>
    <property type="molecule type" value="Genomic_DNA"/>
</dbReference>
<gene>
    <name evidence="6" type="ORF">A8806_11242</name>
</gene>
<reference evidence="6 7" key="1">
    <citation type="submission" date="2018-05" db="EMBL/GenBank/DDBJ databases">
        <title>The Hungate 1000. A catalogue of reference genomes from the rumen microbiome.</title>
        <authorList>
            <person name="Kelly W."/>
        </authorList>
    </citation>
    <scope>NUCLEOTIDE SEQUENCE [LARGE SCALE GENOMIC DNA]</scope>
    <source>
        <strain evidence="6 7">NLAE-zl-C242</strain>
    </source>
</reference>
<evidence type="ECO:0000256" key="3">
    <source>
        <dbReference type="ARBA" id="ARBA00022729"/>
    </source>
</evidence>
<dbReference type="CDD" id="cd01536">
    <property type="entry name" value="PBP1_ABC_sugar_binding-like"/>
    <property type="match status" value="1"/>
</dbReference>
<protein>
    <submittedName>
        <fullName evidence="6">Ribose transport system substrate-binding protein</fullName>
    </submittedName>
</protein>
<evidence type="ECO:0000313" key="7">
    <source>
        <dbReference type="Proteomes" id="UP000245845"/>
    </source>
</evidence>
<keyword evidence="3" id="KW-0732">Signal</keyword>
<comment type="similarity">
    <text evidence="2">Belongs to the bacterial solute-binding protein 2 family.</text>
</comment>
<dbReference type="Proteomes" id="UP000245845">
    <property type="component" value="Unassembled WGS sequence"/>
</dbReference>
<dbReference type="InterPro" id="IPR028082">
    <property type="entry name" value="Peripla_BP_I"/>
</dbReference>
<feature type="compositionally biased region" description="Basic and acidic residues" evidence="4">
    <location>
        <begin position="18"/>
        <end position="38"/>
    </location>
</feature>
<evidence type="ECO:0000259" key="5">
    <source>
        <dbReference type="Pfam" id="PF13407"/>
    </source>
</evidence>
<dbReference type="PANTHER" id="PTHR46847">
    <property type="entry name" value="D-ALLOSE-BINDING PERIPLASMIC PROTEIN-RELATED"/>
    <property type="match status" value="1"/>
</dbReference>
<comment type="subcellular location">
    <subcellularLocation>
        <location evidence="1">Cell envelope</location>
    </subcellularLocation>
</comment>
<evidence type="ECO:0000256" key="4">
    <source>
        <dbReference type="SAM" id="MobiDB-lite"/>
    </source>
</evidence>
<dbReference type="Gene3D" id="3.40.50.2300">
    <property type="match status" value="2"/>
</dbReference>
<evidence type="ECO:0000256" key="1">
    <source>
        <dbReference type="ARBA" id="ARBA00004196"/>
    </source>
</evidence>
<dbReference type="AlphaFoldDB" id="A0A2Y9BHA7"/>
<dbReference type="PANTHER" id="PTHR46847:SF1">
    <property type="entry name" value="D-ALLOSE-BINDING PERIPLASMIC PROTEIN-RELATED"/>
    <property type="match status" value="1"/>
</dbReference>
<sequence>MLAGALVLSFTACSSGTEEDKGETKKEETKTEDTKEGNTDDLTFALAVPTLDNPYFVQVQQGFEDKCKELGVKTIVNGSDYDSAQQFSQFENYVSAGAQAILVCPVDAVSLEDAVDQVHEAGGKVMGIAQGVSNADANNILDDYAYGVNNGEQAAKWINTYLKDEAKVKVCLITLDHVEQVKLRGDGMEDTIKEKCPNAEIVYRQKAETMEEAMNVAETALQANPDIKVIACVNDQHALGAWQAVQNLGLNTDDFYIGGGDYTDEAIEAMKDPKCAIRQTTDIQPYQSAQECAQRMYDMVVNGEKGTETLLTLQPHWQEAYKDLENE</sequence>
<evidence type="ECO:0000313" key="6">
    <source>
        <dbReference type="EMBL" id="PWJ23797.1"/>
    </source>
</evidence>
<name>A0A2Y9BHA7_9FIRM</name>
<organism evidence="6 7">
    <name type="scientific">Faecalicatena orotica</name>
    <dbReference type="NCBI Taxonomy" id="1544"/>
    <lineage>
        <taxon>Bacteria</taxon>
        <taxon>Bacillati</taxon>
        <taxon>Bacillota</taxon>
        <taxon>Clostridia</taxon>
        <taxon>Lachnospirales</taxon>
        <taxon>Lachnospiraceae</taxon>
        <taxon>Faecalicatena</taxon>
    </lineage>
</organism>
<evidence type="ECO:0000256" key="2">
    <source>
        <dbReference type="ARBA" id="ARBA00007639"/>
    </source>
</evidence>
<dbReference type="Pfam" id="PF13407">
    <property type="entry name" value="Peripla_BP_4"/>
    <property type="match status" value="1"/>
</dbReference>